<gene>
    <name evidence="2" type="ORF">PoB_007498200</name>
</gene>
<reference evidence="2 3" key="1">
    <citation type="journal article" date="2021" name="Elife">
        <title>Chloroplast acquisition without the gene transfer in kleptoplastic sea slugs, Plakobranchus ocellatus.</title>
        <authorList>
            <person name="Maeda T."/>
            <person name="Takahashi S."/>
            <person name="Yoshida T."/>
            <person name="Shimamura S."/>
            <person name="Takaki Y."/>
            <person name="Nagai Y."/>
            <person name="Toyoda A."/>
            <person name="Suzuki Y."/>
            <person name="Arimoto A."/>
            <person name="Ishii H."/>
            <person name="Satoh N."/>
            <person name="Nishiyama T."/>
            <person name="Hasebe M."/>
            <person name="Maruyama T."/>
            <person name="Minagawa J."/>
            <person name="Obokata J."/>
            <person name="Shigenobu S."/>
        </authorList>
    </citation>
    <scope>NUCLEOTIDE SEQUENCE [LARGE SCALE GENOMIC DNA]</scope>
</reference>
<dbReference type="Proteomes" id="UP000735302">
    <property type="component" value="Unassembled WGS sequence"/>
</dbReference>
<evidence type="ECO:0000313" key="3">
    <source>
        <dbReference type="Proteomes" id="UP000735302"/>
    </source>
</evidence>
<feature type="region of interest" description="Disordered" evidence="1">
    <location>
        <begin position="1"/>
        <end position="116"/>
    </location>
</feature>
<sequence length="116" mass="12453">MFFSVSTYDHVTTSTTEERPSVQSQHPSPTVGSSRAPLLSGQPAVQAPTTSNPVQMAKKAPSHPAPPPAQGAGPQHQQQRSDANPSDQSFQQSQQHCNQDTGNQQPCNRDTGNQQH</sequence>
<dbReference type="AlphaFoldDB" id="A0AAV4DW05"/>
<keyword evidence="3" id="KW-1185">Reference proteome</keyword>
<feature type="compositionally biased region" description="Polar residues" evidence="1">
    <location>
        <begin position="1"/>
        <end position="33"/>
    </location>
</feature>
<accession>A0AAV4DW05</accession>
<name>A0AAV4DW05_9GAST</name>
<protein>
    <submittedName>
        <fullName evidence="2">Uncharacterized protein</fullName>
    </submittedName>
</protein>
<dbReference type="EMBL" id="BLXT01008397">
    <property type="protein sequence ID" value="GFO48477.1"/>
    <property type="molecule type" value="Genomic_DNA"/>
</dbReference>
<proteinExistence type="predicted"/>
<organism evidence="2 3">
    <name type="scientific">Plakobranchus ocellatus</name>
    <dbReference type="NCBI Taxonomy" id="259542"/>
    <lineage>
        <taxon>Eukaryota</taxon>
        <taxon>Metazoa</taxon>
        <taxon>Spiralia</taxon>
        <taxon>Lophotrochozoa</taxon>
        <taxon>Mollusca</taxon>
        <taxon>Gastropoda</taxon>
        <taxon>Heterobranchia</taxon>
        <taxon>Euthyneura</taxon>
        <taxon>Panpulmonata</taxon>
        <taxon>Sacoglossa</taxon>
        <taxon>Placobranchoidea</taxon>
        <taxon>Plakobranchidae</taxon>
        <taxon>Plakobranchus</taxon>
    </lineage>
</organism>
<feature type="non-terminal residue" evidence="2">
    <location>
        <position position="116"/>
    </location>
</feature>
<feature type="compositionally biased region" description="Low complexity" evidence="1">
    <location>
        <begin position="86"/>
        <end position="95"/>
    </location>
</feature>
<evidence type="ECO:0000313" key="2">
    <source>
        <dbReference type="EMBL" id="GFO48477.1"/>
    </source>
</evidence>
<evidence type="ECO:0000256" key="1">
    <source>
        <dbReference type="SAM" id="MobiDB-lite"/>
    </source>
</evidence>
<feature type="compositionally biased region" description="Polar residues" evidence="1">
    <location>
        <begin position="96"/>
        <end position="116"/>
    </location>
</feature>
<comment type="caution">
    <text evidence="2">The sequence shown here is derived from an EMBL/GenBank/DDBJ whole genome shotgun (WGS) entry which is preliminary data.</text>
</comment>